<dbReference type="AlphaFoldDB" id="A0A7E4VM34"/>
<feature type="domain" description="CS" evidence="3">
    <location>
        <begin position="5"/>
        <end position="92"/>
    </location>
</feature>
<name>A0A7E4VM34_PANRE</name>
<dbReference type="Proteomes" id="UP000492821">
    <property type="component" value="Unassembled WGS sequence"/>
</dbReference>
<protein>
    <submittedName>
        <fullName evidence="5">CS domain-containing protein</fullName>
    </submittedName>
</protein>
<evidence type="ECO:0000256" key="2">
    <source>
        <dbReference type="SAM" id="MobiDB-lite"/>
    </source>
</evidence>
<accession>A0A7E4VM34</accession>
<organism evidence="4 5">
    <name type="scientific">Panagrellus redivivus</name>
    <name type="common">Microworm</name>
    <dbReference type="NCBI Taxonomy" id="6233"/>
    <lineage>
        <taxon>Eukaryota</taxon>
        <taxon>Metazoa</taxon>
        <taxon>Ecdysozoa</taxon>
        <taxon>Nematoda</taxon>
        <taxon>Chromadorea</taxon>
        <taxon>Rhabditida</taxon>
        <taxon>Tylenchina</taxon>
        <taxon>Panagrolaimomorpha</taxon>
        <taxon>Panagrolaimoidea</taxon>
        <taxon>Panagrolaimidae</taxon>
        <taxon>Panagrellus</taxon>
    </lineage>
</organism>
<dbReference type="CDD" id="cd06465">
    <property type="entry name" value="p23_hB-ind1_like"/>
    <property type="match status" value="1"/>
</dbReference>
<keyword evidence="4" id="KW-1185">Reference proteome</keyword>
<feature type="compositionally biased region" description="Acidic residues" evidence="2">
    <location>
        <begin position="154"/>
        <end position="170"/>
    </location>
</feature>
<dbReference type="GO" id="GO:0051879">
    <property type="term" value="F:Hsp90 protein binding"/>
    <property type="evidence" value="ECO:0007669"/>
    <property type="project" value="InterPro"/>
</dbReference>
<evidence type="ECO:0000259" key="3">
    <source>
        <dbReference type="PROSITE" id="PS51203"/>
    </source>
</evidence>
<sequence length="179" mass="20094">MSTATKTPLILWAQHKTNVLLTIDIDELKLSKLDISGTDFHILGSTPDGTSYEASLPLFAAVKGSEVRQLKGTRHIELVIPKEAEEWWPRLCSDNVKRHFVKVDFNKWVDEDEIEEELNLGNSDMFQGMDFMNGANFGDMGGMGGMNFDPNSLPDDDEDESDENDEIPDLEEVKEQSTA</sequence>
<feature type="region of interest" description="Disordered" evidence="2">
    <location>
        <begin position="142"/>
        <end position="179"/>
    </location>
</feature>
<evidence type="ECO:0000313" key="5">
    <source>
        <dbReference type="WBParaSite" id="Pan_g22541.t1"/>
    </source>
</evidence>
<dbReference type="WBParaSite" id="Pan_g22541.t1">
    <property type="protein sequence ID" value="Pan_g22541.t1"/>
    <property type="gene ID" value="Pan_g22541"/>
</dbReference>
<dbReference type="GO" id="GO:0051131">
    <property type="term" value="P:chaperone-mediated protein complex assembly"/>
    <property type="evidence" value="ECO:0007669"/>
    <property type="project" value="TreeGrafter"/>
</dbReference>
<dbReference type="GO" id="GO:0006457">
    <property type="term" value="P:protein folding"/>
    <property type="evidence" value="ECO:0007669"/>
    <property type="project" value="TreeGrafter"/>
</dbReference>
<dbReference type="GO" id="GO:0005634">
    <property type="term" value="C:nucleus"/>
    <property type="evidence" value="ECO:0007669"/>
    <property type="project" value="TreeGrafter"/>
</dbReference>
<proteinExistence type="inferred from homology"/>
<dbReference type="GO" id="GO:0005829">
    <property type="term" value="C:cytosol"/>
    <property type="evidence" value="ECO:0007669"/>
    <property type="project" value="TreeGrafter"/>
</dbReference>
<dbReference type="InterPro" id="IPR007052">
    <property type="entry name" value="CS_dom"/>
</dbReference>
<reference evidence="4" key="1">
    <citation type="journal article" date="2013" name="Genetics">
        <title>The draft genome and transcriptome of Panagrellus redivivus are shaped by the harsh demands of a free-living lifestyle.</title>
        <authorList>
            <person name="Srinivasan J."/>
            <person name="Dillman A.R."/>
            <person name="Macchietto M.G."/>
            <person name="Heikkinen L."/>
            <person name="Lakso M."/>
            <person name="Fracchia K.M."/>
            <person name="Antoshechkin I."/>
            <person name="Mortazavi A."/>
            <person name="Wong G."/>
            <person name="Sternberg P.W."/>
        </authorList>
    </citation>
    <scope>NUCLEOTIDE SEQUENCE [LARGE SCALE GENOMIC DNA]</scope>
    <source>
        <strain evidence="4">MT8872</strain>
    </source>
</reference>
<dbReference type="GO" id="GO:0051087">
    <property type="term" value="F:protein-folding chaperone binding"/>
    <property type="evidence" value="ECO:0007669"/>
    <property type="project" value="TreeGrafter"/>
</dbReference>
<dbReference type="InterPro" id="IPR045250">
    <property type="entry name" value="p23-like"/>
</dbReference>
<dbReference type="PANTHER" id="PTHR22932:SF1">
    <property type="entry name" value="CO-CHAPERONE PROTEIN DAF-41"/>
    <property type="match status" value="1"/>
</dbReference>
<reference evidence="5" key="2">
    <citation type="submission" date="2020-10" db="UniProtKB">
        <authorList>
            <consortium name="WormBaseParasite"/>
        </authorList>
    </citation>
    <scope>IDENTIFICATION</scope>
</reference>
<dbReference type="PROSITE" id="PS51203">
    <property type="entry name" value="CS"/>
    <property type="match status" value="1"/>
</dbReference>
<dbReference type="PANTHER" id="PTHR22932">
    <property type="entry name" value="TELOMERASE-BINDING PROTEIN P23 HSP90 CO-CHAPERONE"/>
    <property type="match status" value="1"/>
</dbReference>
<dbReference type="SUPFAM" id="SSF49764">
    <property type="entry name" value="HSP20-like chaperones"/>
    <property type="match status" value="1"/>
</dbReference>
<comment type="similarity">
    <text evidence="1">Belongs to the p23/wos2 family.</text>
</comment>
<dbReference type="Gene3D" id="2.60.40.790">
    <property type="match status" value="1"/>
</dbReference>
<evidence type="ECO:0000256" key="1">
    <source>
        <dbReference type="ARBA" id="ARBA00025733"/>
    </source>
</evidence>
<dbReference type="InterPro" id="IPR008978">
    <property type="entry name" value="HSP20-like_chaperone"/>
</dbReference>
<evidence type="ECO:0000313" key="4">
    <source>
        <dbReference type="Proteomes" id="UP000492821"/>
    </source>
</evidence>